<name>A0A6J6B462_9ZZZZ</name>
<dbReference type="AlphaFoldDB" id="A0A6J6B462"/>
<reference evidence="1" key="1">
    <citation type="submission" date="2020-05" db="EMBL/GenBank/DDBJ databases">
        <authorList>
            <person name="Chiriac C."/>
            <person name="Salcher M."/>
            <person name="Ghai R."/>
            <person name="Kavagutti S V."/>
        </authorList>
    </citation>
    <scope>NUCLEOTIDE SEQUENCE</scope>
</reference>
<dbReference type="Pfam" id="PF13578">
    <property type="entry name" value="Methyltransf_24"/>
    <property type="match status" value="1"/>
</dbReference>
<dbReference type="EMBL" id="CAEZSM010000004">
    <property type="protein sequence ID" value="CAB4533645.1"/>
    <property type="molecule type" value="Genomic_DNA"/>
</dbReference>
<dbReference type="InterPro" id="IPR029063">
    <property type="entry name" value="SAM-dependent_MTases_sf"/>
</dbReference>
<dbReference type="SUPFAM" id="SSF53335">
    <property type="entry name" value="S-adenosyl-L-methionine-dependent methyltransferases"/>
    <property type="match status" value="1"/>
</dbReference>
<dbReference type="PANTHER" id="PTHR43167">
    <property type="entry name" value="PUTATIVE (AFU_ORTHOLOGUE AFUA_6G01830)-RELATED"/>
    <property type="match status" value="1"/>
</dbReference>
<evidence type="ECO:0000313" key="1">
    <source>
        <dbReference type="EMBL" id="CAB4533645.1"/>
    </source>
</evidence>
<dbReference type="Gene3D" id="3.40.50.150">
    <property type="entry name" value="Vaccinia Virus protein VP39"/>
    <property type="match status" value="1"/>
</dbReference>
<protein>
    <submittedName>
        <fullName evidence="1">Unannotated protein</fullName>
    </submittedName>
</protein>
<sequence length="221" mass="24669">MNKVAGQNRDIAKSIKASNKEMWQHYRQSEYFAQLLTLVKLTAPLPPTRSWAASPDLLLTLMDLVRKNRPKLIVELGSGISTLIMAKASQGRTKIVSIDHSEEFAQKTREMLKNHGVKNVEIRVAPLKAHASGSDWYDLTFLKNLKNIDLLVIDGPPGSKNPKARQPALKEFEAKLSPKAVIVIDDVNRDGEHELAEMFAKAFPKKNLEILPHEKGSAVIC</sequence>
<proteinExistence type="predicted"/>
<dbReference type="PANTHER" id="PTHR43167:SF1">
    <property type="entry name" value="PUTATIVE (AFU_ORTHOLOGUE AFUA_6G01830)-RELATED"/>
    <property type="match status" value="1"/>
</dbReference>
<evidence type="ECO:0000313" key="2">
    <source>
        <dbReference type="EMBL" id="CAB4820528.1"/>
    </source>
</evidence>
<dbReference type="EMBL" id="CAFBOX010000002">
    <property type="protein sequence ID" value="CAB4988290.1"/>
    <property type="molecule type" value="Genomic_DNA"/>
</dbReference>
<dbReference type="CDD" id="cd02440">
    <property type="entry name" value="AdoMet_MTases"/>
    <property type="match status" value="1"/>
</dbReference>
<accession>A0A6J6B462</accession>
<evidence type="ECO:0000313" key="3">
    <source>
        <dbReference type="EMBL" id="CAB4988290.1"/>
    </source>
</evidence>
<gene>
    <name evidence="1" type="ORF">UFOPK1438_00065</name>
    <name evidence="2" type="ORF">UFOPK3166_00328</name>
    <name evidence="3" type="ORF">UFOPK4035_00022</name>
</gene>
<dbReference type="EMBL" id="CAFABD010000031">
    <property type="protein sequence ID" value="CAB4820528.1"/>
    <property type="molecule type" value="Genomic_DNA"/>
</dbReference>
<organism evidence="1">
    <name type="scientific">freshwater metagenome</name>
    <dbReference type="NCBI Taxonomy" id="449393"/>
    <lineage>
        <taxon>unclassified sequences</taxon>
        <taxon>metagenomes</taxon>
        <taxon>ecological metagenomes</taxon>
    </lineage>
</organism>